<keyword evidence="2" id="KW-1185">Reference proteome</keyword>
<protein>
    <submittedName>
        <fullName evidence="1">Aspartyl-tRNA amidotransferase subunit B</fullName>
    </submittedName>
</protein>
<evidence type="ECO:0000313" key="1">
    <source>
        <dbReference type="EMBL" id="BDU50464.1"/>
    </source>
</evidence>
<dbReference type="InterPro" id="IPR023168">
    <property type="entry name" value="GatB_Yqey_C_2"/>
</dbReference>
<organism evidence="1 2">
    <name type="scientific">Haliovirga abyssi</name>
    <dbReference type="NCBI Taxonomy" id="2996794"/>
    <lineage>
        <taxon>Bacteria</taxon>
        <taxon>Fusobacteriati</taxon>
        <taxon>Fusobacteriota</taxon>
        <taxon>Fusobacteriia</taxon>
        <taxon>Fusobacteriales</taxon>
        <taxon>Haliovirgaceae</taxon>
        <taxon>Haliovirga</taxon>
    </lineage>
</organism>
<dbReference type="InterPro" id="IPR042184">
    <property type="entry name" value="YqeY/Aim41_N"/>
</dbReference>
<dbReference type="EMBL" id="AP027059">
    <property type="protein sequence ID" value="BDU50464.1"/>
    <property type="molecule type" value="Genomic_DNA"/>
</dbReference>
<evidence type="ECO:0000313" key="2">
    <source>
        <dbReference type="Proteomes" id="UP001321582"/>
    </source>
</evidence>
<dbReference type="SUPFAM" id="SSF89095">
    <property type="entry name" value="GatB/YqeY motif"/>
    <property type="match status" value="1"/>
</dbReference>
<dbReference type="PANTHER" id="PTHR28055">
    <property type="entry name" value="ALTERED INHERITANCE OF MITOCHONDRIA PROTEIN 41, MITOCHONDRIAL"/>
    <property type="match status" value="1"/>
</dbReference>
<proteinExistence type="predicted"/>
<gene>
    <name evidence="1" type="ORF">HLVA_10330</name>
</gene>
<dbReference type="Proteomes" id="UP001321582">
    <property type="component" value="Chromosome"/>
</dbReference>
<dbReference type="Gene3D" id="1.10.1510.10">
    <property type="entry name" value="Uncharacterised protein YqeY/AIM41 PF09424, N-terminal domain"/>
    <property type="match status" value="1"/>
</dbReference>
<accession>A0AAU9D394</accession>
<dbReference type="RefSeq" id="WP_307905393.1">
    <property type="nucleotide sequence ID" value="NZ_AP027059.1"/>
</dbReference>
<dbReference type="InterPro" id="IPR019004">
    <property type="entry name" value="YqeY/Aim41"/>
</dbReference>
<dbReference type="InterPro" id="IPR003789">
    <property type="entry name" value="Asn/Gln_tRNA_amidoTrase-B-like"/>
</dbReference>
<dbReference type="PANTHER" id="PTHR28055:SF1">
    <property type="entry name" value="ALTERED INHERITANCE OF MITOCHONDRIA PROTEIN 41, MITOCHONDRIAL"/>
    <property type="match status" value="1"/>
</dbReference>
<dbReference type="Pfam" id="PF09424">
    <property type="entry name" value="YqeY"/>
    <property type="match status" value="1"/>
</dbReference>
<dbReference type="KEGG" id="haby:HLVA_10330"/>
<dbReference type="GO" id="GO:0016884">
    <property type="term" value="F:carbon-nitrogen ligase activity, with glutamine as amido-N-donor"/>
    <property type="evidence" value="ECO:0007669"/>
    <property type="project" value="InterPro"/>
</dbReference>
<sequence length="146" mass="16870">MLWEQLSEDIKTAMRSKEKNRLMTLRMLKSKLKDIMINEKKEISDEVFISVVTKSVKQIKDSIESYKSGGRDDLVEEEKIGLDILSDYLPEQLSEEEVEKIIKSIMVKNEISEKKDMGKAMKLIMVELKGKADGKLINKIVQSYLK</sequence>
<dbReference type="Gene3D" id="1.10.10.410">
    <property type="match status" value="1"/>
</dbReference>
<name>A0AAU9D394_9FUSO</name>
<reference evidence="1 2" key="1">
    <citation type="submission" date="2022-11" db="EMBL/GenBank/DDBJ databases">
        <title>Haliovirga abyssi gen. nov., sp. nov., a mesophilic fermentative bacterium isolated from the Iheya North hydrothermal field and the proposal of Haliovirgaceae fam. nov.</title>
        <authorList>
            <person name="Miyazaki U."/>
            <person name="Tame A."/>
            <person name="Miyazaki J."/>
            <person name="Takai K."/>
            <person name="Sawayama S."/>
            <person name="Kitajima M."/>
            <person name="Okamoto A."/>
            <person name="Nakagawa S."/>
        </authorList>
    </citation>
    <scope>NUCLEOTIDE SEQUENCE [LARGE SCALE GENOMIC DNA]</scope>
    <source>
        <strain evidence="1 2">IC12</strain>
    </source>
</reference>
<dbReference type="AlphaFoldDB" id="A0AAU9D394"/>